<evidence type="ECO:0000256" key="3">
    <source>
        <dbReference type="ARBA" id="ARBA00022829"/>
    </source>
</evidence>
<evidence type="ECO:0000256" key="4">
    <source>
        <dbReference type="ARBA" id="ARBA00023306"/>
    </source>
</evidence>
<proteinExistence type="inferred from homology"/>
<dbReference type="PANTHER" id="PTHR34298:SF2">
    <property type="entry name" value="SEGREGATION AND CONDENSATION PROTEIN B"/>
    <property type="match status" value="1"/>
</dbReference>
<keyword evidence="4 5" id="KW-0131">Cell cycle</keyword>
<comment type="similarity">
    <text evidence="5">Belongs to the ScpB family.</text>
</comment>
<evidence type="ECO:0000256" key="2">
    <source>
        <dbReference type="ARBA" id="ARBA00022618"/>
    </source>
</evidence>
<gene>
    <name evidence="5" type="primary">scpB</name>
    <name evidence="6" type="ORF">J2Z37_003530</name>
</gene>
<dbReference type="NCBIfam" id="TIGR00281">
    <property type="entry name" value="SMC-Scp complex subunit ScpB"/>
    <property type="match status" value="1"/>
</dbReference>
<dbReference type="InterPro" id="IPR036390">
    <property type="entry name" value="WH_DNA-bd_sf"/>
</dbReference>
<name>A0ABS4GTY8_9BACL</name>
<keyword evidence="3 5" id="KW-0159">Chromosome partition</keyword>
<dbReference type="Proteomes" id="UP001519343">
    <property type="component" value="Unassembled WGS sequence"/>
</dbReference>
<evidence type="ECO:0000256" key="5">
    <source>
        <dbReference type="HAMAP-Rule" id="MF_01804"/>
    </source>
</evidence>
<sequence>MQNFDVEEIKSVIEGLLFVSGDEGLDLKTIADIVDLPVEQARELIHQMQLDFRQSRRGVQIIEIANTFQFATLPDHAKYYEKLASSPSHSTLSQAALETLAIIAYKQPITRAEIEDIRGVKCEKAINTLMSKKLIQDAGRSETTGRPILYRTTTEFIEYFGLKNIGDLPPAPSIEDSDGVEEEVDLLFQKWNEQKA</sequence>
<accession>A0ABS4GTY8</accession>
<organism evidence="6 7">
    <name type="scientific">Ammoniphilus resinae</name>
    <dbReference type="NCBI Taxonomy" id="861532"/>
    <lineage>
        <taxon>Bacteria</taxon>
        <taxon>Bacillati</taxon>
        <taxon>Bacillota</taxon>
        <taxon>Bacilli</taxon>
        <taxon>Bacillales</taxon>
        <taxon>Paenibacillaceae</taxon>
        <taxon>Aneurinibacillus group</taxon>
        <taxon>Ammoniphilus</taxon>
    </lineage>
</organism>
<evidence type="ECO:0000313" key="6">
    <source>
        <dbReference type="EMBL" id="MBP1933517.1"/>
    </source>
</evidence>
<keyword evidence="2 5" id="KW-0132">Cell division</keyword>
<dbReference type="PANTHER" id="PTHR34298">
    <property type="entry name" value="SEGREGATION AND CONDENSATION PROTEIN B"/>
    <property type="match status" value="1"/>
</dbReference>
<evidence type="ECO:0000256" key="1">
    <source>
        <dbReference type="ARBA" id="ARBA00022490"/>
    </source>
</evidence>
<comment type="caution">
    <text evidence="6">The sequence shown here is derived from an EMBL/GenBank/DDBJ whole genome shotgun (WGS) entry which is preliminary data.</text>
</comment>
<dbReference type="InterPro" id="IPR005234">
    <property type="entry name" value="ScpB_csome_segregation"/>
</dbReference>
<keyword evidence="7" id="KW-1185">Reference proteome</keyword>
<dbReference type="Pfam" id="PF04079">
    <property type="entry name" value="SMC_ScpB"/>
    <property type="match status" value="1"/>
</dbReference>
<dbReference type="Gene3D" id="1.10.10.10">
    <property type="entry name" value="Winged helix-like DNA-binding domain superfamily/Winged helix DNA-binding domain"/>
    <property type="match status" value="2"/>
</dbReference>
<dbReference type="PIRSF" id="PIRSF019345">
    <property type="entry name" value="ScpB"/>
    <property type="match status" value="1"/>
</dbReference>
<keyword evidence="1 5" id="KW-0963">Cytoplasm</keyword>
<reference evidence="6 7" key="1">
    <citation type="submission" date="2021-03" db="EMBL/GenBank/DDBJ databases">
        <title>Genomic Encyclopedia of Type Strains, Phase IV (KMG-IV): sequencing the most valuable type-strain genomes for metagenomic binning, comparative biology and taxonomic classification.</title>
        <authorList>
            <person name="Goeker M."/>
        </authorList>
    </citation>
    <scope>NUCLEOTIDE SEQUENCE [LARGE SCALE GENOMIC DNA]</scope>
    <source>
        <strain evidence="6 7">DSM 24738</strain>
    </source>
</reference>
<evidence type="ECO:0000313" key="7">
    <source>
        <dbReference type="Proteomes" id="UP001519343"/>
    </source>
</evidence>
<dbReference type="HAMAP" id="MF_01804">
    <property type="entry name" value="ScpB"/>
    <property type="match status" value="1"/>
</dbReference>
<dbReference type="EMBL" id="JAGGKT010000011">
    <property type="protein sequence ID" value="MBP1933517.1"/>
    <property type="molecule type" value="Genomic_DNA"/>
</dbReference>
<dbReference type="SUPFAM" id="SSF46785">
    <property type="entry name" value="Winged helix' DNA-binding domain"/>
    <property type="match status" value="2"/>
</dbReference>
<comment type="function">
    <text evidence="5">Participates in chromosomal partition during cell division. May act via the formation of a condensin-like complex containing Smc and ScpA that pull DNA away from mid-cell into both cell halves.</text>
</comment>
<dbReference type="InterPro" id="IPR036388">
    <property type="entry name" value="WH-like_DNA-bd_sf"/>
</dbReference>
<protein>
    <recommendedName>
        <fullName evidence="5">Segregation and condensation protein B</fullName>
    </recommendedName>
</protein>
<comment type="subcellular location">
    <subcellularLocation>
        <location evidence="5">Cytoplasm</location>
    </subcellularLocation>
    <text evidence="5">Associated with two foci at the outer edges of the nucleoid region in young cells, and at four foci within both cell halves in older cells.</text>
</comment>
<comment type="subunit">
    <text evidence="5">Homodimer. Homodimerization may be required to stabilize the binding of ScpA to the Smc head domains. Component of a cohesin-like complex composed of ScpA, ScpB and the Smc homodimer, in which ScpA and ScpB bind to the head domain of Smc. The presence of the three proteins is required for the association of the complex with DNA.</text>
</comment>
<dbReference type="RefSeq" id="WP_209811524.1">
    <property type="nucleotide sequence ID" value="NZ_JAGGKT010000011.1"/>
</dbReference>